<reference evidence="10" key="1">
    <citation type="journal article" date="2019" name="Int. J. Syst. Evol. Microbiol.">
        <title>The Global Catalogue of Microorganisms (GCM) 10K type strain sequencing project: providing services to taxonomists for standard genome sequencing and annotation.</title>
        <authorList>
            <consortium name="The Broad Institute Genomics Platform"/>
            <consortium name="The Broad Institute Genome Sequencing Center for Infectious Disease"/>
            <person name="Wu L."/>
            <person name="Ma J."/>
        </authorList>
    </citation>
    <scope>NUCLEOTIDE SEQUENCE [LARGE SCALE GENOMIC DNA]</scope>
    <source>
        <strain evidence="10">CCUG 63563</strain>
    </source>
</reference>
<name>A0ABW3H5C4_9BACL</name>
<evidence type="ECO:0000256" key="1">
    <source>
        <dbReference type="ARBA" id="ARBA00004651"/>
    </source>
</evidence>
<dbReference type="Proteomes" id="UP001596976">
    <property type="component" value="Unassembled WGS sequence"/>
</dbReference>
<feature type="transmembrane region" description="Helical" evidence="7">
    <location>
        <begin position="39"/>
        <end position="61"/>
    </location>
</feature>
<comment type="similarity">
    <text evidence="7">Belongs to the binding-protein-dependent transport system permease family.</text>
</comment>
<evidence type="ECO:0000256" key="3">
    <source>
        <dbReference type="ARBA" id="ARBA00022475"/>
    </source>
</evidence>
<evidence type="ECO:0000256" key="2">
    <source>
        <dbReference type="ARBA" id="ARBA00022448"/>
    </source>
</evidence>
<dbReference type="PROSITE" id="PS50928">
    <property type="entry name" value="ABC_TM1"/>
    <property type="match status" value="1"/>
</dbReference>
<comment type="subcellular location">
    <subcellularLocation>
        <location evidence="1 7">Cell membrane</location>
        <topology evidence="1 7">Multi-pass membrane protein</topology>
    </subcellularLocation>
</comment>
<keyword evidence="3" id="KW-1003">Cell membrane</keyword>
<sequence length="307" mass="34112">MKELEQQLLEEKRELMAREKKNNPSFLKVVWREIKSDKVAFVSFILLTVILMTAYVSPLFIDEASVKRVDVFNAYNSPSTDNWLGTDDGGRDVFGQLMLGARNSFTIGIAVTLLAAIYGLTVGLIAGYYGGIVDNIIMRIIDFLMVLPSLMFIIVFVVIVPDYSVASFIFIMSVFSWFGKARLIRSKGLAERELDYINASKTLGTPDWKIMLFEMFPNLSSLVIVNMTLTLAGNIGLETGLTFLGFGLPTGTPSLGTLIALAKNPDVISTKWWVWLPAALLILVMMLCINYVGQAVKRASDARQRLA</sequence>
<dbReference type="InterPro" id="IPR035906">
    <property type="entry name" value="MetI-like_sf"/>
</dbReference>
<evidence type="ECO:0000256" key="5">
    <source>
        <dbReference type="ARBA" id="ARBA00022989"/>
    </source>
</evidence>
<dbReference type="Pfam" id="PF12911">
    <property type="entry name" value="OppC_N"/>
    <property type="match status" value="1"/>
</dbReference>
<keyword evidence="6 7" id="KW-0472">Membrane</keyword>
<dbReference type="InterPro" id="IPR025966">
    <property type="entry name" value="OppC_N"/>
</dbReference>
<feature type="transmembrane region" description="Helical" evidence="7">
    <location>
        <begin position="219"/>
        <end position="237"/>
    </location>
</feature>
<dbReference type="Gene3D" id="1.10.3720.10">
    <property type="entry name" value="MetI-like"/>
    <property type="match status" value="1"/>
</dbReference>
<feature type="transmembrane region" description="Helical" evidence="7">
    <location>
        <begin position="105"/>
        <end position="128"/>
    </location>
</feature>
<dbReference type="EMBL" id="JBHTJF010000043">
    <property type="protein sequence ID" value="MFD0944587.1"/>
    <property type="molecule type" value="Genomic_DNA"/>
</dbReference>
<evidence type="ECO:0000256" key="6">
    <source>
        <dbReference type="ARBA" id="ARBA00023136"/>
    </source>
</evidence>
<dbReference type="RefSeq" id="WP_381014224.1">
    <property type="nucleotide sequence ID" value="NZ_JBHTJF010000043.1"/>
</dbReference>
<dbReference type="InterPro" id="IPR000515">
    <property type="entry name" value="MetI-like"/>
</dbReference>
<dbReference type="PANTHER" id="PTHR43386">
    <property type="entry name" value="OLIGOPEPTIDE TRANSPORT SYSTEM PERMEASE PROTEIN APPC"/>
    <property type="match status" value="1"/>
</dbReference>
<evidence type="ECO:0000256" key="7">
    <source>
        <dbReference type="RuleBase" id="RU363032"/>
    </source>
</evidence>
<feature type="domain" description="ABC transmembrane type-1" evidence="8">
    <location>
        <begin position="101"/>
        <end position="293"/>
    </location>
</feature>
<comment type="caution">
    <text evidence="9">The sequence shown here is derived from an EMBL/GenBank/DDBJ whole genome shotgun (WGS) entry which is preliminary data.</text>
</comment>
<dbReference type="PANTHER" id="PTHR43386:SF1">
    <property type="entry name" value="D,D-DIPEPTIDE TRANSPORT SYSTEM PERMEASE PROTEIN DDPC-RELATED"/>
    <property type="match status" value="1"/>
</dbReference>
<feature type="transmembrane region" description="Helical" evidence="7">
    <location>
        <begin position="272"/>
        <end position="293"/>
    </location>
</feature>
<keyword evidence="2 7" id="KW-0813">Transport</keyword>
<keyword evidence="4 7" id="KW-0812">Transmembrane</keyword>
<gene>
    <name evidence="9" type="ORF">ACFQ0V_12630</name>
</gene>
<evidence type="ECO:0000313" key="9">
    <source>
        <dbReference type="EMBL" id="MFD0944587.1"/>
    </source>
</evidence>
<dbReference type="CDD" id="cd06261">
    <property type="entry name" value="TM_PBP2"/>
    <property type="match status" value="1"/>
</dbReference>
<protein>
    <submittedName>
        <fullName evidence="9">ABC transporter permease</fullName>
    </submittedName>
</protein>
<evidence type="ECO:0000259" key="8">
    <source>
        <dbReference type="PROSITE" id="PS50928"/>
    </source>
</evidence>
<dbReference type="SUPFAM" id="SSF161098">
    <property type="entry name" value="MetI-like"/>
    <property type="match status" value="1"/>
</dbReference>
<proteinExistence type="inferred from homology"/>
<evidence type="ECO:0000256" key="4">
    <source>
        <dbReference type="ARBA" id="ARBA00022692"/>
    </source>
</evidence>
<evidence type="ECO:0000313" key="10">
    <source>
        <dbReference type="Proteomes" id="UP001596976"/>
    </source>
</evidence>
<keyword evidence="5 7" id="KW-1133">Transmembrane helix</keyword>
<dbReference type="Pfam" id="PF00528">
    <property type="entry name" value="BPD_transp_1"/>
    <property type="match status" value="1"/>
</dbReference>
<accession>A0ABW3H5C4</accession>
<dbReference type="InterPro" id="IPR050366">
    <property type="entry name" value="BP-dependent_transpt_permease"/>
</dbReference>
<keyword evidence="10" id="KW-1185">Reference proteome</keyword>
<organism evidence="9 10">
    <name type="scientific">Savagea faecisuis</name>
    <dbReference type="NCBI Taxonomy" id="1274803"/>
    <lineage>
        <taxon>Bacteria</taxon>
        <taxon>Bacillati</taxon>
        <taxon>Bacillota</taxon>
        <taxon>Bacilli</taxon>
        <taxon>Bacillales</taxon>
        <taxon>Caryophanaceae</taxon>
        <taxon>Savagea</taxon>
    </lineage>
</organism>